<dbReference type="EMBL" id="JACORU010000007">
    <property type="protein sequence ID" value="MBC5766562.1"/>
    <property type="molecule type" value="Genomic_DNA"/>
</dbReference>
<dbReference type="SMART" id="SM00530">
    <property type="entry name" value="HTH_XRE"/>
    <property type="match status" value="1"/>
</dbReference>
<reference evidence="3" key="1">
    <citation type="submission" date="2020-08" db="EMBL/GenBank/DDBJ databases">
        <title>Ramlibacter sp. GTP1 16S ribosomal RNA gene genome sequencing and assembly.</title>
        <authorList>
            <person name="Kang M."/>
        </authorList>
    </citation>
    <scope>NUCLEOTIDE SEQUENCE</scope>
    <source>
        <strain evidence="3">GTP1</strain>
    </source>
</reference>
<accession>A0A923MCJ7</accession>
<dbReference type="RefSeq" id="WP_187083053.1">
    <property type="nucleotide sequence ID" value="NZ_JACORU010000007.1"/>
</dbReference>
<feature type="domain" description="HTH cro/C1-type" evidence="2">
    <location>
        <begin position="83"/>
        <end position="129"/>
    </location>
</feature>
<proteinExistence type="predicted"/>
<protein>
    <submittedName>
        <fullName evidence="3">Helix-turn-helix transcriptional regulator</fullName>
    </submittedName>
</protein>
<keyword evidence="4" id="KW-1185">Reference proteome</keyword>
<evidence type="ECO:0000259" key="2">
    <source>
        <dbReference type="PROSITE" id="PS50943"/>
    </source>
</evidence>
<dbReference type="Gene3D" id="1.10.260.40">
    <property type="entry name" value="lambda repressor-like DNA-binding domains"/>
    <property type="match status" value="1"/>
</dbReference>
<evidence type="ECO:0000256" key="1">
    <source>
        <dbReference type="SAM" id="MobiDB-lite"/>
    </source>
</evidence>
<dbReference type="GO" id="GO:0003677">
    <property type="term" value="F:DNA binding"/>
    <property type="evidence" value="ECO:0007669"/>
    <property type="project" value="InterPro"/>
</dbReference>
<evidence type="ECO:0000313" key="4">
    <source>
        <dbReference type="Proteomes" id="UP000596827"/>
    </source>
</evidence>
<dbReference type="CDD" id="cd00093">
    <property type="entry name" value="HTH_XRE"/>
    <property type="match status" value="1"/>
</dbReference>
<dbReference type="PROSITE" id="PS50943">
    <property type="entry name" value="HTH_CROC1"/>
    <property type="match status" value="1"/>
</dbReference>
<comment type="caution">
    <text evidence="3">The sequence shown here is derived from an EMBL/GenBank/DDBJ whole genome shotgun (WGS) entry which is preliminary data.</text>
</comment>
<dbReference type="InterPro" id="IPR010982">
    <property type="entry name" value="Lambda_DNA-bd_dom_sf"/>
</dbReference>
<dbReference type="Proteomes" id="UP000596827">
    <property type="component" value="Unassembled WGS sequence"/>
</dbReference>
<dbReference type="Pfam" id="PF01381">
    <property type="entry name" value="HTH_3"/>
    <property type="match status" value="1"/>
</dbReference>
<sequence>MPNIASVLKTEISRLARKEVRAETESLKKATARYRSEIAELKRQISTLQRQVKSAGSRRGRAAAAEGDEAETQEQRRFSAKGLASHRKRLGLSAEAFGALVGVTGQSIYKWEAGKARPRASQMGAIAELRKLGKREAQKRLEALPA</sequence>
<name>A0A923MCJ7_9BURK</name>
<dbReference type="InterPro" id="IPR001387">
    <property type="entry name" value="Cro/C1-type_HTH"/>
</dbReference>
<organism evidence="3 4">
    <name type="scientific">Ramlibacter albus</name>
    <dbReference type="NCBI Taxonomy" id="2079448"/>
    <lineage>
        <taxon>Bacteria</taxon>
        <taxon>Pseudomonadati</taxon>
        <taxon>Pseudomonadota</taxon>
        <taxon>Betaproteobacteria</taxon>
        <taxon>Burkholderiales</taxon>
        <taxon>Comamonadaceae</taxon>
        <taxon>Ramlibacter</taxon>
    </lineage>
</organism>
<evidence type="ECO:0000313" key="3">
    <source>
        <dbReference type="EMBL" id="MBC5766562.1"/>
    </source>
</evidence>
<gene>
    <name evidence="3" type="ORF">H8R02_18980</name>
</gene>
<feature type="region of interest" description="Disordered" evidence="1">
    <location>
        <begin position="49"/>
        <end position="83"/>
    </location>
</feature>
<dbReference type="SUPFAM" id="SSF47413">
    <property type="entry name" value="lambda repressor-like DNA-binding domains"/>
    <property type="match status" value="1"/>
</dbReference>
<dbReference type="AlphaFoldDB" id="A0A923MCJ7"/>